<feature type="compositionally biased region" description="Basic and acidic residues" evidence="1">
    <location>
        <begin position="216"/>
        <end position="266"/>
    </location>
</feature>
<feature type="compositionally biased region" description="Basic and acidic residues" evidence="1">
    <location>
        <begin position="126"/>
        <end position="136"/>
    </location>
</feature>
<proteinExistence type="predicted"/>
<dbReference type="Pfam" id="PF12572">
    <property type="entry name" value="DUF3752"/>
    <property type="match status" value="1"/>
</dbReference>
<gene>
    <name evidence="3" type="ORF">K452DRAFT_262943</name>
</gene>
<dbReference type="PANTHER" id="PTHR46370:SF1">
    <property type="entry name" value="GPALPP MOTIFS-CONTAINING PROTEIN 1"/>
    <property type="match status" value="1"/>
</dbReference>
<dbReference type="Proteomes" id="UP000799438">
    <property type="component" value="Unassembled WGS sequence"/>
</dbReference>
<dbReference type="InterPro" id="IPR022226">
    <property type="entry name" value="DUF3752"/>
</dbReference>
<feature type="domain" description="DUF3752" evidence="2">
    <location>
        <begin position="140"/>
        <end position="292"/>
    </location>
</feature>
<dbReference type="EMBL" id="ML995475">
    <property type="protein sequence ID" value="KAF2146813.1"/>
    <property type="molecule type" value="Genomic_DNA"/>
</dbReference>
<evidence type="ECO:0000313" key="4">
    <source>
        <dbReference type="Proteomes" id="UP000799438"/>
    </source>
</evidence>
<dbReference type="PANTHER" id="PTHR46370">
    <property type="entry name" value="GPALPP MOTIFS-CONTAINING PROTEIN 1"/>
    <property type="match status" value="1"/>
</dbReference>
<protein>
    <recommendedName>
        <fullName evidence="2">DUF3752 domain-containing protein</fullName>
    </recommendedName>
</protein>
<dbReference type="InterPro" id="IPR046331">
    <property type="entry name" value="GPAM1-like"/>
</dbReference>
<accession>A0A6A6BTW3</accession>
<feature type="compositionally biased region" description="Low complexity" evidence="1">
    <location>
        <begin position="199"/>
        <end position="209"/>
    </location>
</feature>
<dbReference type="GeneID" id="54296123"/>
<organism evidence="3 4">
    <name type="scientific">Aplosporella prunicola CBS 121167</name>
    <dbReference type="NCBI Taxonomy" id="1176127"/>
    <lineage>
        <taxon>Eukaryota</taxon>
        <taxon>Fungi</taxon>
        <taxon>Dikarya</taxon>
        <taxon>Ascomycota</taxon>
        <taxon>Pezizomycotina</taxon>
        <taxon>Dothideomycetes</taxon>
        <taxon>Dothideomycetes incertae sedis</taxon>
        <taxon>Botryosphaeriales</taxon>
        <taxon>Aplosporellaceae</taxon>
        <taxon>Aplosporella</taxon>
    </lineage>
</organism>
<feature type="region of interest" description="Disordered" evidence="1">
    <location>
        <begin position="1"/>
        <end position="276"/>
    </location>
</feature>
<name>A0A6A6BTW3_9PEZI</name>
<evidence type="ECO:0000256" key="1">
    <source>
        <dbReference type="SAM" id="MobiDB-lite"/>
    </source>
</evidence>
<sequence>MPSVGPALPPHLAKRKREEEEEEEQQQREAAASATPSNNDADGRPRSPEGAEKRRRVAGPAMPPAPLDERPDSAPGDDSDSDSSSDDDFGPAPPTAAEAARIAAKHDSDDGDDAYGPRRPRSPPPAEEKKLQRDDWMMVPPEQDDLAARMDPTKLRARGFQTGKGSRAPNHGGGGIGQAWTETPEQKRKRLENEVMGIAAPGNSSSAAARGGGKGPKKDDEETRRRIREHDEKHRGGSLYEQHKARVPKDAEDDPSKRAFDREKDIGGGMKIGHAKRKEMLNRAADFGSKFSGGGYL</sequence>
<evidence type="ECO:0000313" key="3">
    <source>
        <dbReference type="EMBL" id="KAF2146813.1"/>
    </source>
</evidence>
<dbReference type="AlphaFoldDB" id="A0A6A6BTW3"/>
<keyword evidence="4" id="KW-1185">Reference proteome</keyword>
<dbReference type="RefSeq" id="XP_033402522.1">
    <property type="nucleotide sequence ID" value="XM_033538627.1"/>
</dbReference>
<feature type="compositionally biased region" description="Basic and acidic residues" evidence="1">
    <location>
        <begin position="41"/>
        <end position="52"/>
    </location>
</feature>
<evidence type="ECO:0000259" key="2">
    <source>
        <dbReference type="Pfam" id="PF12572"/>
    </source>
</evidence>
<dbReference type="OrthoDB" id="73491at2759"/>
<reference evidence="3" key="1">
    <citation type="journal article" date="2020" name="Stud. Mycol.">
        <title>101 Dothideomycetes genomes: a test case for predicting lifestyles and emergence of pathogens.</title>
        <authorList>
            <person name="Haridas S."/>
            <person name="Albert R."/>
            <person name="Binder M."/>
            <person name="Bloem J."/>
            <person name="Labutti K."/>
            <person name="Salamov A."/>
            <person name="Andreopoulos B."/>
            <person name="Baker S."/>
            <person name="Barry K."/>
            <person name="Bills G."/>
            <person name="Bluhm B."/>
            <person name="Cannon C."/>
            <person name="Castanera R."/>
            <person name="Culley D."/>
            <person name="Daum C."/>
            <person name="Ezra D."/>
            <person name="Gonzalez J."/>
            <person name="Henrissat B."/>
            <person name="Kuo A."/>
            <person name="Liang C."/>
            <person name="Lipzen A."/>
            <person name="Lutzoni F."/>
            <person name="Magnuson J."/>
            <person name="Mondo S."/>
            <person name="Nolan M."/>
            <person name="Ohm R."/>
            <person name="Pangilinan J."/>
            <person name="Park H.-J."/>
            <person name="Ramirez L."/>
            <person name="Alfaro M."/>
            <person name="Sun H."/>
            <person name="Tritt A."/>
            <person name="Yoshinaga Y."/>
            <person name="Zwiers L.-H."/>
            <person name="Turgeon B."/>
            <person name="Goodwin S."/>
            <person name="Spatafora J."/>
            <person name="Crous P."/>
            <person name="Grigoriev I."/>
        </authorList>
    </citation>
    <scope>NUCLEOTIDE SEQUENCE</scope>
    <source>
        <strain evidence="3">CBS 121167</strain>
    </source>
</reference>
<feature type="compositionally biased region" description="Acidic residues" evidence="1">
    <location>
        <begin position="75"/>
        <end position="89"/>
    </location>
</feature>